<sequence length="194" mass="21143">MATITAFQSITTDGVMQGLGRPDEDDRGGFVHGGWGQGYQDEVSMSFAAEGMSEEGAFLFGRRTYEDLLGFWTTTSEPNPFADVLVRSTKYVVSRTADTYLAFPNSHLVAGDAVDAVRGLKERTIEPMTIMGSGELVRSLHAASLIDEYLLQIHPIVLGSGTRLFGPADRVDLELVRSVPTTTGVIIAHYVVRR</sequence>
<dbReference type="RefSeq" id="WP_204866027.1">
    <property type="nucleotide sequence ID" value="NZ_JAFBBK010000001.1"/>
</dbReference>
<dbReference type="InterPro" id="IPR050765">
    <property type="entry name" value="Riboflavin_Biosynth_HTPR"/>
</dbReference>
<evidence type="ECO:0000313" key="3">
    <source>
        <dbReference type="Proteomes" id="UP000703038"/>
    </source>
</evidence>
<dbReference type="InterPro" id="IPR024072">
    <property type="entry name" value="DHFR-like_dom_sf"/>
</dbReference>
<name>A0ABS2KN48_9NOCA</name>
<accession>A0ABS2KN48</accession>
<gene>
    <name evidence="2" type="ORF">JOE42_000132</name>
</gene>
<dbReference type="SUPFAM" id="SSF53597">
    <property type="entry name" value="Dihydrofolate reductase-like"/>
    <property type="match status" value="1"/>
</dbReference>
<proteinExistence type="predicted"/>
<dbReference type="Pfam" id="PF01872">
    <property type="entry name" value="RibD_C"/>
    <property type="match status" value="1"/>
</dbReference>
<keyword evidence="3" id="KW-1185">Reference proteome</keyword>
<comment type="caution">
    <text evidence="2">The sequence shown here is derived from an EMBL/GenBank/DDBJ whole genome shotgun (WGS) entry which is preliminary data.</text>
</comment>
<dbReference type="EMBL" id="JAFBBK010000001">
    <property type="protein sequence ID" value="MBM7413399.1"/>
    <property type="molecule type" value="Genomic_DNA"/>
</dbReference>
<reference evidence="2 3" key="1">
    <citation type="submission" date="2021-01" db="EMBL/GenBank/DDBJ databases">
        <title>Genomics of switchgrass bacterial isolates.</title>
        <authorList>
            <person name="Shade A."/>
        </authorList>
    </citation>
    <scope>NUCLEOTIDE SEQUENCE [LARGE SCALE GENOMIC DNA]</scope>
    <source>
        <strain evidence="2 3">PvP111</strain>
    </source>
</reference>
<dbReference type="PANTHER" id="PTHR38011:SF2">
    <property type="entry name" value="BIFUNCTIONAL DEAMINASE-REDUCTASE DOMAIN PROTEIN"/>
    <property type="match status" value="1"/>
</dbReference>
<dbReference type="Proteomes" id="UP000703038">
    <property type="component" value="Unassembled WGS sequence"/>
</dbReference>
<dbReference type="PANTHER" id="PTHR38011">
    <property type="entry name" value="DIHYDROFOLATE REDUCTASE FAMILY PROTEIN (AFU_ORTHOLOGUE AFUA_8G06820)"/>
    <property type="match status" value="1"/>
</dbReference>
<dbReference type="Gene3D" id="3.40.430.10">
    <property type="entry name" value="Dihydrofolate Reductase, subunit A"/>
    <property type="match status" value="1"/>
</dbReference>
<feature type="domain" description="Bacterial bifunctional deaminase-reductase C-terminal" evidence="1">
    <location>
        <begin position="4"/>
        <end position="186"/>
    </location>
</feature>
<evidence type="ECO:0000259" key="1">
    <source>
        <dbReference type="Pfam" id="PF01872"/>
    </source>
</evidence>
<evidence type="ECO:0000313" key="2">
    <source>
        <dbReference type="EMBL" id="MBM7413399.1"/>
    </source>
</evidence>
<dbReference type="InterPro" id="IPR002734">
    <property type="entry name" value="RibDG_C"/>
</dbReference>
<protein>
    <submittedName>
        <fullName evidence="2">Dihydrofolate reductase</fullName>
    </submittedName>
</protein>
<organism evidence="2 3">
    <name type="scientific">Rhodococcoides corynebacterioides</name>
    <dbReference type="NCBI Taxonomy" id="53972"/>
    <lineage>
        <taxon>Bacteria</taxon>
        <taxon>Bacillati</taxon>
        <taxon>Actinomycetota</taxon>
        <taxon>Actinomycetes</taxon>
        <taxon>Mycobacteriales</taxon>
        <taxon>Nocardiaceae</taxon>
        <taxon>Rhodococcoides</taxon>
    </lineage>
</organism>